<keyword evidence="12" id="KW-0511">Multifunctional enzyme</keyword>
<evidence type="ECO:0000259" key="16">
    <source>
        <dbReference type="PROSITE" id="PS51066"/>
    </source>
</evidence>
<keyword evidence="13 18" id="KW-0326">Glycosidase</keyword>
<keyword evidence="10" id="KW-0234">DNA repair</keyword>
<evidence type="ECO:0000256" key="13">
    <source>
        <dbReference type="ARBA" id="ARBA00023295"/>
    </source>
</evidence>
<dbReference type="EC" id="4.2.99.18" evidence="3"/>
<evidence type="ECO:0000256" key="3">
    <source>
        <dbReference type="ARBA" id="ARBA00012720"/>
    </source>
</evidence>
<dbReference type="GO" id="GO:0003684">
    <property type="term" value="F:damaged DNA binding"/>
    <property type="evidence" value="ECO:0007669"/>
    <property type="project" value="InterPro"/>
</dbReference>
<evidence type="ECO:0000256" key="5">
    <source>
        <dbReference type="ARBA" id="ARBA00022763"/>
    </source>
</evidence>
<evidence type="ECO:0000256" key="12">
    <source>
        <dbReference type="ARBA" id="ARBA00023268"/>
    </source>
</evidence>
<evidence type="ECO:0000256" key="9">
    <source>
        <dbReference type="ARBA" id="ARBA00023125"/>
    </source>
</evidence>
<reference evidence="18" key="1">
    <citation type="submission" date="2020-11" db="EMBL/GenBank/DDBJ databases">
        <title>Sequencing the genomes of 1000 actinobacteria strains.</title>
        <authorList>
            <person name="Klenk H.-P."/>
        </authorList>
    </citation>
    <scope>NUCLEOTIDE SEQUENCE</scope>
    <source>
        <strain evidence="18">DSM 45632</strain>
    </source>
</reference>
<dbReference type="GO" id="GO:0008534">
    <property type="term" value="F:oxidized purine nucleobase lesion DNA N-glycosylase activity"/>
    <property type="evidence" value="ECO:0007669"/>
    <property type="project" value="UniProtKB-ARBA"/>
</dbReference>
<feature type="domain" description="FPG-type" evidence="16">
    <location>
        <begin position="240"/>
        <end position="274"/>
    </location>
</feature>
<comment type="cofactor">
    <cofactor evidence="1">
        <name>Zn(2+)</name>
        <dbReference type="ChEBI" id="CHEBI:29105"/>
    </cofactor>
</comment>
<dbReference type="PROSITE" id="PS51066">
    <property type="entry name" value="ZF_FPG_2"/>
    <property type="match status" value="1"/>
</dbReference>
<dbReference type="SUPFAM" id="SSF57716">
    <property type="entry name" value="Glucocorticoid receptor-like (DNA-binding domain)"/>
    <property type="match status" value="1"/>
</dbReference>
<dbReference type="PROSITE" id="PS51068">
    <property type="entry name" value="FPG_CAT"/>
    <property type="match status" value="1"/>
</dbReference>
<accession>A0A931E426</accession>
<evidence type="ECO:0000256" key="2">
    <source>
        <dbReference type="ARBA" id="ARBA00009409"/>
    </source>
</evidence>
<evidence type="ECO:0000313" key="19">
    <source>
        <dbReference type="Proteomes" id="UP000658613"/>
    </source>
</evidence>
<organism evidence="18 19">
    <name type="scientific">Corynebacterium aquatimens</name>
    <dbReference type="NCBI Taxonomy" id="1190508"/>
    <lineage>
        <taxon>Bacteria</taxon>
        <taxon>Bacillati</taxon>
        <taxon>Actinomycetota</taxon>
        <taxon>Actinomycetes</taxon>
        <taxon>Mycobacteriales</taxon>
        <taxon>Corynebacteriaceae</taxon>
        <taxon>Corynebacterium</taxon>
    </lineage>
</organism>
<dbReference type="InterPro" id="IPR000214">
    <property type="entry name" value="Znf_DNA_glyclase/AP_lyase"/>
</dbReference>
<dbReference type="Pfam" id="PF06827">
    <property type="entry name" value="zf-FPG_IleRS"/>
    <property type="match status" value="1"/>
</dbReference>
<dbReference type="Proteomes" id="UP000658613">
    <property type="component" value="Unassembled WGS sequence"/>
</dbReference>
<dbReference type="InterPro" id="IPR012319">
    <property type="entry name" value="FPG_cat"/>
</dbReference>
<evidence type="ECO:0000256" key="7">
    <source>
        <dbReference type="ARBA" id="ARBA00022801"/>
    </source>
</evidence>
<dbReference type="GO" id="GO:0140078">
    <property type="term" value="F:class I DNA-(apurinic or apyrimidinic site) endonuclease activity"/>
    <property type="evidence" value="ECO:0007669"/>
    <property type="project" value="UniProtKB-EC"/>
</dbReference>
<dbReference type="AlphaFoldDB" id="A0A931E426"/>
<dbReference type="Gene3D" id="3.20.190.10">
    <property type="entry name" value="MutM-like, N-terminal"/>
    <property type="match status" value="1"/>
</dbReference>
<evidence type="ECO:0000256" key="8">
    <source>
        <dbReference type="ARBA" id="ARBA00022833"/>
    </source>
</evidence>
<dbReference type="InterPro" id="IPR035937">
    <property type="entry name" value="FPG_N"/>
</dbReference>
<gene>
    <name evidence="18" type="ORF">IW254_001725</name>
</gene>
<dbReference type="SUPFAM" id="SSF81624">
    <property type="entry name" value="N-terminal domain of MutM-like DNA repair proteins"/>
    <property type="match status" value="1"/>
</dbReference>
<dbReference type="Pfam" id="PF06831">
    <property type="entry name" value="H2TH"/>
    <property type="match status" value="1"/>
</dbReference>
<protein>
    <recommendedName>
        <fullName evidence="3">DNA-(apurinic or apyrimidinic site) lyase</fullName>
        <ecNumber evidence="3">4.2.99.18</ecNumber>
    </recommendedName>
</protein>
<evidence type="ECO:0000313" key="18">
    <source>
        <dbReference type="EMBL" id="MBG6122756.1"/>
    </source>
</evidence>
<dbReference type="GO" id="GO:0008270">
    <property type="term" value="F:zinc ion binding"/>
    <property type="evidence" value="ECO:0007669"/>
    <property type="project" value="UniProtKB-KW"/>
</dbReference>
<dbReference type="FunFam" id="1.10.8.50:FF:000003">
    <property type="entry name" value="Formamidopyrimidine-DNA glycosylase"/>
    <property type="match status" value="1"/>
</dbReference>
<feature type="domain" description="Formamidopyrimidine-DNA glycosylase catalytic" evidence="17">
    <location>
        <begin position="2"/>
        <end position="113"/>
    </location>
</feature>
<name>A0A931E426_9CORY</name>
<dbReference type="InterPro" id="IPR015886">
    <property type="entry name" value="H2TH_FPG"/>
</dbReference>
<dbReference type="GO" id="GO:0003690">
    <property type="term" value="F:double-stranded DNA binding"/>
    <property type="evidence" value="ECO:0007669"/>
    <property type="project" value="UniProtKB-ARBA"/>
</dbReference>
<dbReference type="Gene3D" id="1.10.8.50">
    <property type="match status" value="1"/>
</dbReference>
<dbReference type="EMBL" id="JADOUE010000001">
    <property type="protein sequence ID" value="MBG6122756.1"/>
    <property type="molecule type" value="Genomic_DNA"/>
</dbReference>
<evidence type="ECO:0000256" key="4">
    <source>
        <dbReference type="ARBA" id="ARBA00022723"/>
    </source>
</evidence>
<dbReference type="GO" id="GO:0006979">
    <property type="term" value="P:response to oxidative stress"/>
    <property type="evidence" value="ECO:0007669"/>
    <property type="project" value="UniProtKB-ARBA"/>
</dbReference>
<evidence type="ECO:0000256" key="1">
    <source>
        <dbReference type="ARBA" id="ARBA00001947"/>
    </source>
</evidence>
<evidence type="ECO:0000256" key="6">
    <source>
        <dbReference type="ARBA" id="ARBA00022771"/>
    </source>
</evidence>
<dbReference type="RefSeq" id="WP_196825096.1">
    <property type="nucleotide sequence ID" value="NZ_CP046980.1"/>
</dbReference>
<dbReference type="GO" id="GO:0000703">
    <property type="term" value="F:oxidized pyrimidine nucleobase lesion DNA N-glycosylase activity"/>
    <property type="evidence" value="ECO:0007669"/>
    <property type="project" value="TreeGrafter"/>
</dbReference>
<comment type="caution">
    <text evidence="18">The sequence shown here is derived from an EMBL/GenBank/DDBJ whole genome shotgun (WGS) entry which is preliminary data.</text>
</comment>
<evidence type="ECO:0000259" key="17">
    <source>
        <dbReference type="PROSITE" id="PS51068"/>
    </source>
</evidence>
<keyword evidence="4" id="KW-0479">Metal-binding</keyword>
<keyword evidence="9" id="KW-0238">DNA-binding</keyword>
<evidence type="ECO:0000256" key="14">
    <source>
        <dbReference type="ARBA" id="ARBA00044632"/>
    </source>
</evidence>
<dbReference type="SMART" id="SM01232">
    <property type="entry name" value="H2TH"/>
    <property type="match status" value="1"/>
</dbReference>
<dbReference type="InterPro" id="IPR010979">
    <property type="entry name" value="Ribosomal_uS13-like_H2TH"/>
</dbReference>
<dbReference type="PANTHER" id="PTHR42697">
    <property type="entry name" value="ENDONUCLEASE 8"/>
    <property type="match status" value="1"/>
</dbReference>
<evidence type="ECO:0000256" key="15">
    <source>
        <dbReference type="PROSITE-ProRule" id="PRU00391"/>
    </source>
</evidence>
<dbReference type="GO" id="GO:0006284">
    <property type="term" value="P:base-excision repair"/>
    <property type="evidence" value="ECO:0007669"/>
    <property type="project" value="InterPro"/>
</dbReference>
<dbReference type="Pfam" id="PF01149">
    <property type="entry name" value="Fapy_DNA_glyco"/>
    <property type="match status" value="1"/>
</dbReference>
<keyword evidence="11 18" id="KW-0456">Lyase</keyword>
<sequence>MPEGHVLHGLANELNAHFAGTSLEVTSPQGRFAHEASLICGARLHRAYAHGKHLFIDFDASETHPDSPAHIVYIHLGLIGSLRFEPADDEWGQMRLHISNGTVAANLRGPQFCRLLTSAEAAAITDRSGEDPIRADADPDVLWESVHRSKRTIGSLLMDQKMFAGVGNIYRAEVLFRQNLSPTVPGNTLDRGTFDAIWTDLVDLMRYGVETGRIDTVREDHTPEAMGREPRKDDHGGEVYVYRRAGLPCYVCGTPISTKVVEGRKLYWCPTCQK</sequence>
<dbReference type="SMART" id="SM00898">
    <property type="entry name" value="Fapy_DNA_glyco"/>
    <property type="match status" value="1"/>
</dbReference>
<dbReference type="CDD" id="cd08970">
    <property type="entry name" value="AcNei1_N"/>
    <property type="match status" value="1"/>
</dbReference>
<keyword evidence="5" id="KW-0227">DNA damage</keyword>
<comment type="similarity">
    <text evidence="2">Belongs to the FPG family.</text>
</comment>
<dbReference type="SUPFAM" id="SSF46946">
    <property type="entry name" value="S13-like H2TH domain"/>
    <property type="match status" value="1"/>
</dbReference>
<comment type="catalytic activity">
    <reaction evidence="14">
        <text>2'-deoxyribonucleotide-(2'-deoxyribose 5'-phosphate)-2'-deoxyribonucleotide-DNA = a 3'-end 2'-deoxyribonucleotide-(2,3-dehydro-2,3-deoxyribose 5'-phosphate)-DNA + a 5'-end 5'-phospho-2'-deoxyribonucleoside-DNA + H(+)</text>
        <dbReference type="Rhea" id="RHEA:66592"/>
        <dbReference type="Rhea" id="RHEA-COMP:13180"/>
        <dbReference type="Rhea" id="RHEA-COMP:16897"/>
        <dbReference type="Rhea" id="RHEA-COMP:17067"/>
        <dbReference type="ChEBI" id="CHEBI:15378"/>
        <dbReference type="ChEBI" id="CHEBI:136412"/>
        <dbReference type="ChEBI" id="CHEBI:157695"/>
        <dbReference type="ChEBI" id="CHEBI:167181"/>
        <dbReference type="EC" id="4.2.99.18"/>
    </reaction>
</comment>
<keyword evidence="7 18" id="KW-0378">Hydrolase</keyword>
<evidence type="ECO:0000256" key="10">
    <source>
        <dbReference type="ARBA" id="ARBA00023204"/>
    </source>
</evidence>
<dbReference type="PANTHER" id="PTHR42697:SF3">
    <property type="entry name" value="ENDONUCLEASE 8 1"/>
    <property type="match status" value="1"/>
</dbReference>
<evidence type="ECO:0000256" key="11">
    <source>
        <dbReference type="ARBA" id="ARBA00023239"/>
    </source>
</evidence>
<keyword evidence="6 15" id="KW-0863">Zinc-finger</keyword>
<keyword evidence="8" id="KW-0862">Zinc</keyword>
<keyword evidence="19" id="KW-1185">Reference proteome</keyword>
<dbReference type="InterPro" id="IPR010663">
    <property type="entry name" value="Znf_FPG/IleRS"/>
</dbReference>
<proteinExistence type="inferred from homology"/>